<feature type="compositionally biased region" description="Low complexity" evidence="1">
    <location>
        <begin position="2103"/>
        <end position="2117"/>
    </location>
</feature>
<dbReference type="EMBL" id="LBYI01000008">
    <property type="protein sequence ID" value="KKR50708.1"/>
    <property type="molecule type" value="Genomic_DNA"/>
</dbReference>
<protein>
    <submittedName>
        <fullName evidence="2">Cell wall surface anchor family protein</fullName>
    </submittedName>
</protein>
<proteinExistence type="predicted"/>
<feature type="non-terminal residue" evidence="2">
    <location>
        <position position="1"/>
    </location>
</feature>
<feature type="region of interest" description="Disordered" evidence="1">
    <location>
        <begin position="2098"/>
        <end position="2136"/>
    </location>
</feature>
<evidence type="ECO:0000313" key="2">
    <source>
        <dbReference type="EMBL" id="KKR50708.1"/>
    </source>
</evidence>
<evidence type="ECO:0000256" key="1">
    <source>
        <dbReference type="SAM" id="MobiDB-lite"/>
    </source>
</evidence>
<name>A0A0G0RE71_9BACT</name>
<dbReference type="Proteomes" id="UP000034531">
    <property type="component" value="Unassembled WGS sequence"/>
</dbReference>
<accession>A0A0G0RE71</accession>
<feature type="region of interest" description="Disordered" evidence="1">
    <location>
        <begin position="1952"/>
        <end position="1972"/>
    </location>
</feature>
<organism evidence="2 3">
    <name type="scientific">Candidatus Curtissbacteria bacterium GW2011_GWA1_40_16</name>
    <dbReference type="NCBI Taxonomy" id="1618405"/>
    <lineage>
        <taxon>Bacteria</taxon>
        <taxon>Candidatus Curtissiibacteriota</taxon>
    </lineage>
</organism>
<reference evidence="2 3" key="1">
    <citation type="journal article" date="2015" name="Nature">
        <title>rRNA introns, odd ribosomes, and small enigmatic genomes across a large radiation of phyla.</title>
        <authorList>
            <person name="Brown C.T."/>
            <person name="Hug L.A."/>
            <person name="Thomas B.C."/>
            <person name="Sharon I."/>
            <person name="Castelle C.J."/>
            <person name="Singh A."/>
            <person name="Wilkins M.J."/>
            <person name="Williams K.H."/>
            <person name="Banfield J.F."/>
        </authorList>
    </citation>
    <scope>NUCLEOTIDE SEQUENCE [LARGE SCALE GENOMIC DNA]</scope>
</reference>
<sequence>TDAGAAGTRNTFGGVFQATGATAGTTAAYGIYATTTGADVNVAVLGLSTSTVGNSFGASLNATGATAGINYGAFIKATSGGTNYSIYTGGGSAAFNLGAAENVLIDGSTNANTNANGALYVNTASTATGTANSFSTYNSLASVANLAGTSTTNNYYGIYGITQKSGTDAYTTTGGTTNTFASYFTSSNTSGDTGDLGIKNTYGGYFSATGATAGATTAYGIYAEATGADNNYAGYFPSDTNDVAVILAADLSNDNEDDNPYIFLQQDGTGTGAILGLTSNTADFDSRGVAYTGARTNALLIGTATSNAELQLGTDNFVRLTISASGDIGIGDTTPDGKFDVTSSATSNTVAVVIDQDDTDQIALDINASNISANVLDITADSVTTASAAAISADALTTGTAVDITSTSTAGGASGSSYLLKLTRSGANANTAHNAYGLYSTVTNTNGTSGTNIAAYLSASNATGTITNYSIYGAAGNATFGFGASERFYIDGSSTNNDTNTSGVLDIDVVSNQDLHKGIALTYVSDSTATTTQYGHYNLFTNSQALGNVQPTYIGIYQELNKTGADTTADGNTIKAYGVYSLTTNSDNSVAASGTRIVAAGYFDAQGDDNGTSNAAYGVYAASSGSDIGYGIYASATGGSAARAGYFVGAVEITGGNLTLAGDVAVNGDDITSDGNLTVNATGYTRIGDTGTPGTASGDDDLYIEGDLEVDATANFDGTSTFNSDVDFSFAGTEDFNITTTSTGTAGVLDLNVTSLTHDNRGIDVSYTSTATGAATTVAQYGIYNSFSNTLAVTATSPTFDLYGQYNTVTKSGADNLTIDGTFNIIGIKSVALNNSTEAGATGVRNTYGGIFGATGAAGGTTKAYGIYAQGSGADTNWAGYFAGDLQTSANFYTGVNNTGAGGTDGSITLYSSGAGITDASITTDSTGALTIQGPAGDITIGAVGAASNIIFQDSSYIGTVTGETLSFGDGSAATDYKFNLTATDNVTIDGFTTASTQGGGLLYVNGGSTSGVGPSAIQIAFTSQSTLSLGTAYGISNVVTNGNSTNSNLLYGQYTVVTDSVSLGNTDFGYSVYGNITGDVAAQKDTYGFYGNITNTNTTTSQGTRNTYGGYLTVTGSTNGTANAYGIYATAASADNNYGIFSTVATAAGNYALYTTAGNIKNILGATDNVTIDGSTTAQTTTTNTGVLSILARLAEGGTGTAPSALKITSTGVDSDGPSFRQYGISNTFSTSTTLVDSADMHLYGIYSTTAKSGADAVNSTPTTNEVFGAFVTASDTSTGDNANNIRKTFGGYFTATGATAGDTRAYGVFATSTNADYGFGIYASAASAGTNNYGIFSTVTTNAANYALYTSAGNIKNVLGATDNVTIDGSTTANTNSIGTLYVNTASSSSSGTIGILSDYTSINTGTTIQGAIKGTMASSVTLVGTSTITSLSGIIVSATKSGADNYTSTGGETRVFGIYGTVLNNSTDSGAAGTRNTYGGYFTAQGATAGTTTSYGIYVSASASDNNYPIYSAVAFPTANTAGLCWDGSGATAVYDCSSAPGDLAENFGTQDTTIEAGDVVVASGEAYEATGPRDGSFSTKAFVQKSQQPYQLPLGVISTSPNLLFGDDDLFSPSENPKPVSLSGRVPVKVNGENGPISVGDLLATSSTPGVAMRADPAEGHTIGVALSSFPGPGQGKVIMLVETATRYNLAQSLQNVDISASSFSTTSGLTAIDNSGNITTAGTLSASAGNFTVDAFGNTATAGTLSVSGGQFTVDNSGNVNAQSLDLTGDATIGGNLVVGGQLSVNSIQAPSGQSLTLALSDSSGLSALKITDSVDSELLTLNSSGTLTLSAAGASLNITNGYLCVNNNGSCAIANPQNGTIYADAFDTGNTADLAEKFATTDDTVGPGDIVAVDINNRESLVKSTSPYQKTLLGIVSTAPGVTLNSQQINGQPLALAGRVPAKVSTENGPIKAGDPITSSSTPGVGMKATQAGRIIGIALEDFNPTSTNLGSIILFVEPGWYLGSALADNGSMSSEFTVDSSQSASVNCQLSTVNCSVNPDGTLSSEAMAPDERSTMNDEQIRNLIATEVQRQVGQLLASSQAQILGSQVAAPVPAPTDGTDSTGLTDSPTYLPTDPPGEASASAEATQSAACLPQADASGGCGQESTASAAIASGQTIIDQTNTTLDKLNALLSTTHLSLDTLSVSGNTQLAQTQVAGTFSQDGTFIIDYGRQLNVLGSALYLQNDSFAGDCSLSTDHCSLVDIGNGKFTFDKRGNLNVTGTLTAEKVETKSITIDASDPNAKTVGSSQLPANQRLVTIFTSALEPNAKILITPTTPTGGRQLYVSAKSDFEGFTVAIDSAAPTPAPITFDWLIVNTKQISSAQ</sequence>
<comment type="caution">
    <text evidence="2">The sequence shown here is derived from an EMBL/GenBank/DDBJ whole genome shotgun (WGS) entry which is preliminary data.</text>
</comment>
<gene>
    <name evidence="2" type="ORF">UT84_C0008G0022</name>
</gene>
<evidence type="ECO:0000313" key="3">
    <source>
        <dbReference type="Proteomes" id="UP000034531"/>
    </source>
</evidence>
<feature type="compositionally biased region" description="Low complexity" evidence="1">
    <location>
        <begin position="2126"/>
        <end position="2136"/>
    </location>
</feature>